<accession>A0A401ZCB4</accession>
<reference evidence="3" key="1">
    <citation type="submission" date="2018-12" db="EMBL/GenBank/DDBJ databases">
        <title>Tengunoibacter tsumagoiensis gen. nov., sp. nov., Dictyobacter kobayashii sp. nov., D. alpinus sp. nov., and D. joshuensis sp. nov. and description of Dictyobacteraceae fam. nov. within the order Ktedonobacterales isolated from Tengu-no-mugimeshi.</title>
        <authorList>
            <person name="Wang C.M."/>
            <person name="Zheng Y."/>
            <person name="Sakai Y."/>
            <person name="Toyoda A."/>
            <person name="Minakuchi Y."/>
            <person name="Abe K."/>
            <person name="Yokota A."/>
            <person name="Yabe S."/>
        </authorList>
    </citation>
    <scope>NUCLEOTIDE SEQUENCE [LARGE SCALE GENOMIC DNA]</scope>
    <source>
        <strain evidence="3">S-27</strain>
    </source>
</reference>
<organism evidence="2 3">
    <name type="scientific">Dictyobacter aurantiacus</name>
    <dbReference type="NCBI Taxonomy" id="1936993"/>
    <lineage>
        <taxon>Bacteria</taxon>
        <taxon>Bacillati</taxon>
        <taxon>Chloroflexota</taxon>
        <taxon>Ktedonobacteria</taxon>
        <taxon>Ktedonobacterales</taxon>
        <taxon>Dictyobacteraceae</taxon>
        <taxon>Dictyobacter</taxon>
    </lineage>
</organism>
<keyword evidence="1" id="KW-1133">Transmembrane helix</keyword>
<comment type="caution">
    <text evidence="2">The sequence shown here is derived from an EMBL/GenBank/DDBJ whole genome shotgun (WGS) entry which is preliminary data.</text>
</comment>
<sequence>MASADSTKPSCPVCNQSDQVKTMQAAYNSGVARCAPPDMPTRNVSMMKPITICGVFVGICLFLIITLIGGLENGFPQWAQLILLVITLVLIVTALAVSYWAFQRVVRGDNETIELFPAWDKATARWNSLYYCQRDDVVFDPKTNEQISNSQLVSLRVSATKAIKSEMQAATQH</sequence>
<keyword evidence="1" id="KW-0812">Transmembrane</keyword>
<dbReference type="OrthoDB" id="159944at2"/>
<evidence type="ECO:0000313" key="3">
    <source>
        <dbReference type="Proteomes" id="UP000287224"/>
    </source>
</evidence>
<protein>
    <submittedName>
        <fullName evidence="2">Uncharacterized protein</fullName>
    </submittedName>
</protein>
<dbReference type="RefSeq" id="WP_126595606.1">
    <property type="nucleotide sequence ID" value="NZ_BIFQ01000001.1"/>
</dbReference>
<gene>
    <name evidence="2" type="ORF">KDAU_17820</name>
</gene>
<proteinExistence type="predicted"/>
<evidence type="ECO:0000256" key="1">
    <source>
        <dbReference type="SAM" id="Phobius"/>
    </source>
</evidence>
<dbReference type="EMBL" id="BIFQ01000001">
    <property type="protein sequence ID" value="GCE04453.1"/>
    <property type="molecule type" value="Genomic_DNA"/>
</dbReference>
<keyword evidence="1" id="KW-0472">Membrane</keyword>
<feature type="transmembrane region" description="Helical" evidence="1">
    <location>
        <begin position="49"/>
        <end position="71"/>
    </location>
</feature>
<name>A0A401ZCB4_9CHLR</name>
<dbReference type="Proteomes" id="UP000287224">
    <property type="component" value="Unassembled WGS sequence"/>
</dbReference>
<feature type="transmembrane region" description="Helical" evidence="1">
    <location>
        <begin position="77"/>
        <end position="102"/>
    </location>
</feature>
<keyword evidence="3" id="KW-1185">Reference proteome</keyword>
<dbReference type="AlphaFoldDB" id="A0A401ZCB4"/>
<evidence type="ECO:0000313" key="2">
    <source>
        <dbReference type="EMBL" id="GCE04453.1"/>
    </source>
</evidence>